<feature type="region of interest" description="Disordered" evidence="4">
    <location>
        <begin position="39"/>
        <end position="77"/>
    </location>
</feature>
<proteinExistence type="inferred from homology"/>
<keyword evidence="3" id="KW-0175">Coiled coil</keyword>
<feature type="chain" id="PRO_5035156675" description="Formin-like protein" evidence="6">
    <location>
        <begin position="27"/>
        <end position="806"/>
    </location>
</feature>
<evidence type="ECO:0000256" key="1">
    <source>
        <dbReference type="ARBA" id="ARBA00025793"/>
    </source>
</evidence>
<dbReference type="Gene3D" id="1.20.58.2220">
    <property type="entry name" value="Formin, FH2 domain"/>
    <property type="match status" value="1"/>
</dbReference>
<dbReference type="Pfam" id="PF02181">
    <property type="entry name" value="FH2"/>
    <property type="match status" value="1"/>
</dbReference>
<feature type="signal peptide" evidence="6">
    <location>
        <begin position="1"/>
        <end position="26"/>
    </location>
</feature>
<dbReference type="PROSITE" id="PS51444">
    <property type="entry name" value="FH2"/>
    <property type="match status" value="1"/>
</dbReference>
<organism evidence="8 9">
    <name type="scientific">Castanea mollissima</name>
    <name type="common">Chinese chestnut</name>
    <dbReference type="NCBI Taxonomy" id="60419"/>
    <lineage>
        <taxon>Eukaryota</taxon>
        <taxon>Viridiplantae</taxon>
        <taxon>Streptophyta</taxon>
        <taxon>Embryophyta</taxon>
        <taxon>Tracheophyta</taxon>
        <taxon>Spermatophyta</taxon>
        <taxon>Magnoliopsida</taxon>
        <taxon>eudicotyledons</taxon>
        <taxon>Gunneridae</taxon>
        <taxon>Pentapetalae</taxon>
        <taxon>rosids</taxon>
        <taxon>fabids</taxon>
        <taxon>Fagales</taxon>
        <taxon>Fagaceae</taxon>
        <taxon>Castanea</taxon>
    </lineage>
</organism>
<evidence type="ECO:0000256" key="6">
    <source>
        <dbReference type="SAM" id="SignalP"/>
    </source>
</evidence>
<feature type="region of interest" description="Disordered" evidence="4">
    <location>
        <begin position="222"/>
        <end position="242"/>
    </location>
</feature>
<feature type="region of interest" description="Disordered" evidence="4">
    <location>
        <begin position="255"/>
        <end position="341"/>
    </location>
</feature>
<feature type="compositionally biased region" description="Low complexity" evidence="4">
    <location>
        <begin position="598"/>
        <end position="619"/>
    </location>
</feature>
<dbReference type="InterPro" id="IPR015425">
    <property type="entry name" value="FH2_Formin"/>
</dbReference>
<dbReference type="SUPFAM" id="SSF101447">
    <property type="entry name" value="Formin homology 2 domain (FH2 domain)"/>
    <property type="match status" value="1"/>
</dbReference>
<dbReference type="SMART" id="SM00498">
    <property type="entry name" value="FH2"/>
    <property type="match status" value="1"/>
</dbReference>
<feature type="compositionally biased region" description="Pro residues" evidence="4">
    <location>
        <begin position="45"/>
        <end position="72"/>
    </location>
</feature>
<protein>
    <recommendedName>
        <fullName evidence="2">Formin-like protein</fullName>
    </recommendedName>
</protein>
<feature type="compositionally biased region" description="Pro residues" evidence="4">
    <location>
        <begin position="280"/>
        <end position="291"/>
    </location>
</feature>
<dbReference type="PANTHER" id="PTHR23213">
    <property type="entry name" value="FORMIN-RELATED"/>
    <property type="match status" value="1"/>
</dbReference>
<keyword evidence="9" id="KW-1185">Reference proteome</keyword>
<name>A0A8J4W3U4_9ROSI</name>
<accession>A0A8J4W3U4</accession>
<dbReference type="Proteomes" id="UP000737018">
    <property type="component" value="Unassembled WGS sequence"/>
</dbReference>
<dbReference type="EMBL" id="JRKL02000157">
    <property type="protein sequence ID" value="KAF3974444.1"/>
    <property type="molecule type" value="Genomic_DNA"/>
</dbReference>
<keyword evidence="5" id="KW-0812">Transmembrane</keyword>
<dbReference type="InterPro" id="IPR027643">
    <property type="entry name" value="Formin-like_plant"/>
</dbReference>
<evidence type="ECO:0000256" key="2">
    <source>
        <dbReference type="RuleBase" id="RU361260"/>
    </source>
</evidence>
<evidence type="ECO:0000256" key="3">
    <source>
        <dbReference type="SAM" id="Coils"/>
    </source>
</evidence>
<keyword evidence="5" id="KW-0472">Membrane</keyword>
<feature type="compositionally biased region" description="Pro residues" evidence="4">
    <location>
        <begin position="260"/>
        <end position="272"/>
    </location>
</feature>
<feature type="region of interest" description="Disordered" evidence="4">
    <location>
        <begin position="172"/>
        <end position="196"/>
    </location>
</feature>
<keyword evidence="6" id="KW-0732">Signal</keyword>
<feature type="domain" description="FH2" evidence="7">
    <location>
        <begin position="334"/>
        <end position="777"/>
    </location>
</feature>
<feature type="region of interest" description="Disordered" evidence="4">
    <location>
        <begin position="593"/>
        <end position="621"/>
    </location>
</feature>
<evidence type="ECO:0000256" key="5">
    <source>
        <dbReference type="SAM" id="Phobius"/>
    </source>
</evidence>
<gene>
    <name evidence="8" type="ORF">CMV_002230</name>
</gene>
<feature type="compositionally biased region" description="Polar residues" evidence="4">
    <location>
        <begin position="768"/>
        <end position="778"/>
    </location>
</feature>
<dbReference type="OrthoDB" id="1668162at2759"/>
<sequence>MAVILLQPFSILVFFFVFLFIPFSHCQYGSPQNIETFFPYDLSPSPQPGSPTTPSSVPPLPPLPTSPAPPPQNSSSTRNKIAKAVAITAAGTLVLSVLLFFIIQRRVAAKREREEVVSANLHQGQQPAAGAGAGNEVKDFDGNLKGYIVDEDGLDVLYWRKLEGKSSKKGFKKDALHNSRNEEQEERIEINERRQRKSEAIQEVPLLRGKSSTSQVILVEEVNDSDDDSDQISPFYPRPVVFGIKDDEKPEALIQISTPPASPSPPSSPKPLPLDAKSPARPPPPPPPPIPANKNLTPPTPPPPPLKAGGLKSSSNVPPAPNAKPGHSKSGESSSGTGNGHVKMKALHWDKVNTNTDHSMVWDKIDGGSFRFDGDLMEALFGYVATSRNSPQRNNNSLDGSSQVVILDPKKSQNIAIVVKSLAISQEEFLDALNEGQGLNADDIEKLARVAPTEEEQSKILQYDGDPRRLAAAESFLYHLLKAVPSSFTRLNAMLFRLNYDSEILNLKESIQTLELGCKELRTRGLFLKLLEAILKAGNRMNAGTTRGNAEAFNLNALRKLSDVKSIDGKTTLLHFVVEEVIRSEGKRCVLNRDRSMGRNMSRSSSHSSTSSTSSNSESLAMKEEREKEFKILGLPMVGGLSSEFSNVKKAASIDYDTFADTISALTAHTAEIKALLSQCGNDRSGGGFVREMKGFLEAAEEELKVLREEQTMVMKLVQKTTEYYQSGASKDKGAPPLQLFVIVKNFLDMVDKACIEIARNLQKKKSATTVGPSSPHSRISVRFPNLPENFMSEKSRGSSSELDDF</sequence>
<dbReference type="GO" id="GO:0045010">
    <property type="term" value="P:actin nucleation"/>
    <property type="evidence" value="ECO:0007669"/>
    <property type="project" value="InterPro"/>
</dbReference>
<reference evidence="8" key="1">
    <citation type="submission" date="2020-03" db="EMBL/GenBank/DDBJ databases">
        <title>Castanea mollissima Vanexum genome sequencing.</title>
        <authorList>
            <person name="Staton M."/>
        </authorList>
    </citation>
    <scope>NUCLEOTIDE SEQUENCE</scope>
    <source>
        <tissue evidence="8">Leaf</tissue>
    </source>
</reference>
<comment type="similarity">
    <text evidence="1">Belongs to the formin-like family. Class-I subfamily.</text>
</comment>
<dbReference type="GO" id="GO:0051015">
    <property type="term" value="F:actin filament binding"/>
    <property type="evidence" value="ECO:0007669"/>
    <property type="project" value="InterPro"/>
</dbReference>
<feature type="coiled-coil region" evidence="3">
    <location>
        <begin position="690"/>
        <end position="717"/>
    </location>
</feature>
<evidence type="ECO:0000259" key="7">
    <source>
        <dbReference type="PROSITE" id="PS51444"/>
    </source>
</evidence>
<dbReference type="AlphaFoldDB" id="A0A8J4W3U4"/>
<comment type="caution">
    <text evidence="8">The sequence shown here is derived from an EMBL/GenBank/DDBJ whole genome shotgun (WGS) entry which is preliminary data.</text>
</comment>
<evidence type="ECO:0000256" key="4">
    <source>
        <dbReference type="SAM" id="MobiDB-lite"/>
    </source>
</evidence>
<feature type="region of interest" description="Disordered" evidence="4">
    <location>
        <begin position="766"/>
        <end position="806"/>
    </location>
</feature>
<dbReference type="PANTHER" id="PTHR23213:SF354">
    <property type="entry name" value="FORMIN-LIKE PROTEIN 4"/>
    <property type="match status" value="1"/>
</dbReference>
<feature type="transmembrane region" description="Helical" evidence="5">
    <location>
        <begin position="81"/>
        <end position="103"/>
    </location>
</feature>
<keyword evidence="5" id="KW-1133">Transmembrane helix</keyword>
<evidence type="ECO:0000313" key="8">
    <source>
        <dbReference type="EMBL" id="KAF3974444.1"/>
    </source>
</evidence>
<dbReference type="InterPro" id="IPR042201">
    <property type="entry name" value="FH2_Formin_sf"/>
</dbReference>
<evidence type="ECO:0000313" key="9">
    <source>
        <dbReference type="Proteomes" id="UP000737018"/>
    </source>
</evidence>